<dbReference type="InterPro" id="IPR003004">
    <property type="entry name" value="GspF/PilC"/>
</dbReference>
<dbReference type="PANTHER" id="PTHR30012">
    <property type="entry name" value="GENERAL SECRETION PATHWAY PROTEIN"/>
    <property type="match status" value="1"/>
</dbReference>
<accession>A0A0G1KCB7</accession>
<dbReference type="InterPro" id="IPR018076">
    <property type="entry name" value="T2SS_GspF_dom"/>
</dbReference>
<evidence type="ECO:0000256" key="6">
    <source>
        <dbReference type="ARBA" id="ARBA00022989"/>
    </source>
</evidence>
<feature type="domain" description="Type II secretion system protein GspF" evidence="9">
    <location>
        <begin position="15"/>
        <end position="138"/>
    </location>
</feature>
<dbReference type="Pfam" id="PF00482">
    <property type="entry name" value="T2SSF"/>
    <property type="match status" value="2"/>
</dbReference>
<dbReference type="InterPro" id="IPR042094">
    <property type="entry name" value="T2SS_GspF_sf"/>
</dbReference>
<dbReference type="PRINTS" id="PR00812">
    <property type="entry name" value="BCTERIALGSPF"/>
</dbReference>
<feature type="transmembrane region" description="Helical" evidence="8">
    <location>
        <begin position="111"/>
        <end position="137"/>
    </location>
</feature>
<evidence type="ECO:0000313" key="10">
    <source>
        <dbReference type="EMBL" id="KKT81238.1"/>
    </source>
</evidence>
<dbReference type="Gene3D" id="1.20.81.30">
    <property type="entry name" value="Type II secretion system (T2SS), domain F"/>
    <property type="match status" value="2"/>
</dbReference>
<evidence type="ECO:0000256" key="3">
    <source>
        <dbReference type="ARBA" id="ARBA00022475"/>
    </source>
</evidence>
<keyword evidence="7 8" id="KW-0472">Membrane</keyword>
<sequence length="352" mass="39093">MNLFTKLSVKDQAAFAKRLAFLIGADVPILESLRMMQKQTKSRARAQVLESVTRDVSSGQFLSTSLAKYRSTFGDFAINIIKVGEEGGILDKNLEYLAEELRKKQELKKKVIGALIYPIFITISTLGIAGFITAYVFPKIMPIFNSLGAKLPLATKVLIFISNFLTHYGLYLIGGVILAIILSIMAYKKFKPFNLVMNHAVFATPIFGNLARSYQMANFCRTLGLLLNCNVTIVNAANITADATANLIYKKEIRNLAEEIVRGRKIHQYIESRPYLFPEMIPQMISIGETTGNLGHTLMYLSGHYESEVNDITKNLSSSIEPILLVGMGLIVGFVAVSVITPIYELTQNIHP</sequence>
<evidence type="ECO:0000259" key="9">
    <source>
        <dbReference type="Pfam" id="PF00482"/>
    </source>
</evidence>
<name>A0A0G1KCB7_9BACT</name>
<evidence type="ECO:0000256" key="2">
    <source>
        <dbReference type="ARBA" id="ARBA00005745"/>
    </source>
</evidence>
<feature type="transmembrane region" description="Helical" evidence="8">
    <location>
        <begin position="323"/>
        <end position="344"/>
    </location>
</feature>
<evidence type="ECO:0000256" key="8">
    <source>
        <dbReference type="SAM" id="Phobius"/>
    </source>
</evidence>
<organism evidence="10 11">
    <name type="scientific">Candidatus Yanofskybacteria bacterium GW2011_GWA2_44_9</name>
    <dbReference type="NCBI Taxonomy" id="1619025"/>
    <lineage>
        <taxon>Bacteria</taxon>
        <taxon>Candidatus Yanofskyibacteriota</taxon>
    </lineage>
</organism>
<feature type="transmembrane region" description="Helical" evidence="8">
    <location>
        <begin position="157"/>
        <end position="187"/>
    </location>
</feature>
<keyword evidence="6 8" id="KW-1133">Transmembrane helix</keyword>
<keyword evidence="5 8" id="KW-0812">Transmembrane</keyword>
<reference evidence="10 11" key="1">
    <citation type="journal article" date="2015" name="Nature">
        <title>rRNA introns, odd ribosomes, and small enigmatic genomes across a large radiation of phyla.</title>
        <authorList>
            <person name="Brown C.T."/>
            <person name="Hug L.A."/>
            <person name="Thomas B.C."/>
            <person name="Sharon I."/>
            <person name="Castelle C.J."/>
            <person name="Singh A."/>
            <person name="Wilkins M.J."/>
            <person name="Williams K.H."/>
            <person name="Banfield J.F."/>
        </authorList>
    </citation>
    <scope>NUCLEOTIDE SEQUENCE [LARGE SCALE GENOMIC DNA]</scope>
</reference>
<evidence type="ECO:0000256" key="5">
    <source>
        <dbReference type="ARBA" id="ARBA00022692"/>
    </source>
</evidence>
<keyword evidence="3" id="KW-1003">Cell membrane</keyword>
<dbReference type="GO" id="GO:0005886">
    <property type="term" value="C:plasma membrane"/>
    <property type="evidence" value="ECO:0007669"/>
    <property type="project" value="UniProtKB-SubCell"/>
</dbReference>
<evidence type="ECO:0000256" key="7">
    <source>
        <dbReference type="ARBA" id="ARBA00023136"/>
    </source>
</evidence>
<proteinExistence type="inferred from homology"/>
<dbReference type="FunFam" id="1.20.81.30:FF:000001">
    <property type="entry name" value="Type II secretion system protein F"/>
    <property type="match status" value="1"/>
</dbReference>
<dbReference type="EMBL" id="LCJR01000023">
    <property type="protein sequence ID" value="KKT81238.1"/>
    <property type="molecule type" value="Genomic_DNA"/>
</dbReference>
<protein>
    <recommendedName>
        <fullName evidence="9">Type II secretion system protein GspF domain-containing protein</fullName>
    </recommendedName>
</protein>
<comment type="similarity">
    <text evidence="2">Belongs to the GSP F family.</text>
</comment>
<evidence type="ECO:0000256" key="1">
    <source>
        <dbReference type="ARBA" id="ARBA00004429"/>
    </source>
</evidence>
<dbReference type="AlphaFoldDB" id="A0A0G1KCB7"/>
<comment type="subcellular location">
    <subcellularLocation>
        <location evidence="1">Cell inner membrane</location>
        <topology evidence="1">Multi-pass membrane protein</topology>
    </subcellularLocation>
</comment>
<feature type="domain" description="Type II secretion system protein GspF" evidence="9">
    <location>
        <begin position="219"/>
        <end position="342"/>
    </location>
</feature>
<dbReference type="Proteomes" id="UP000034032">
    <property type="component" value="Unassembled WGS sequence"/>
</dbReference>
<evidence type="ECO:0000256" key="4">
    <source>
        <dbReference type="ARBA" id="ARBA00022519"/>
    </source>
</evidence>
<keyword evidence="4" id="KW-0997">Cell inner membrane</keyword>
<dbReference type="PANTHER" id="PTHR30012:SF0">
    <property type="entry name" value="TYPE II SECRETION SYSTEM PROTEIN F-RELATED"/>
    <property type="match status" value="1"/>
</dbReference>
<gene>
    <name evidence="10" type="ORF">UW79_C0023G0011</name>
</gene>
<evidence type="ECO:0000313" key="11">
    <source>
        <dbReference type="Proteomes" id="UP000034032"/>
    </source>
</evidence>
<comment type="caution">
    <text evidence="10">The sequence shown here is derived from an EMBL/GenBank/DDBJ whole genome shotgun (WGS) entry which is preliminary data.</text>
</comment>